<reference evidence="1 2" key="1">
    <citation type="submission" date="2019-08" db="EMBL/GenBank/DDBJ databases">
        <title>Gluconobacter frateurii HD924 genome.</title>
        <authorList>
            <person name="Liu Y."/>
            <person name="Zhang P."/>
        </authorList>
    </citation>
    <scope>NUCLEOTIDE SEQUENCE [LARGE SCALE GENOMIC DNA]</scope>
    <source>
        <strain evidence="1 2">HD924</strain>
    </source>
</reference>
<name>A0AAP9JHE1_GLUTH</name>
<accession>A0AAP9JHE1</accession>
<evidence type="ECO:0000313" key="2">
    <source>
        <dbReference type="Proteomes" id="UP000323560"/>
    </source>
</evidence>
<dbReference type="EMBL" id="CP043043">
    <property type="protein sequence ID" value="QEH95299.1"/>
    <property type="molecule type" value="Genomic_DNA"/>
</dbReference>
<evidence type="ECO:0000313" key="1">
    <source>
        <dbReference type="EMBL" id="QEH95299.1"/>
    </source>
</evidence>
<sequence length="56" mass="6279">MYDNVFGASYQRLSMGRREVQTPRDAHGGLPFYFQAKGGYFIGVTTLTPVRSEAAY</sequence>
<dbReference type="Proteomes" id="UP000323560">
    <property type="component" value="Chromosome"/>
</dbReference>
<organism evidence="1 2">
    <name type="scientific">Gluconobacter thailandicus</name>
    <dbReference type="NCBI Taxonomy" id="257438"/>
    <lineage>
        <taxon>Bacteria</taxon>
        <taxon>Pseudomonadati</taxon>
        <taxon>Pseudomonadota</taxon>
        <taxon>Alphaproteobacteria</taxon>
        <taxon>Acetobacterales</taxon>
        <taxon>Acetobacteraceae</taxon>
        <taxon>Gluconobacter</taxon>
    </lineage>
</organism>
<protein>
    <submittedName>
        <fullName evidence="1">Bleomycin resistance protein</fullName>
    </submittedName>
</protein>
<gene>
    <name evidence="1" type="ORF">FXF46_02760</name>
</gene>
<dbReference type="KEGG" id="gti:FXF46_02760"/>
<dbReference type="AlphaFoldDB" id="A0AAP9JHE1"/>
<proteinExistence type="predicted"/>